<dbReference type="HOGENOM" id="CLU_1107480_0_0_1"/>
<proteinExistence type="predicted"/>
<accession>G4TWZ6</accession>
<dbReference type="Proteomes" id="UP000007148">
    <property type="component" value="Unassembled WGS sequence"/>
</dbReference>
<dbReference type="InParanoid" id="G4TWZ6"/>
<evidence type="ECO:0000313" key="2">
    <source>
        <dbReference type="Proteomes" id="UP000007148"/>
    </source>
</evidence>
<sequence>MGDTDLARFNTSQLPPIFRGFSSSLRTIYLCSCLLPRIPNLENTYRLHLEEFFKWNPIHRRWQRAGRMEILGDLTEIETWANLQKLTIGSLATLVVPLCLPCLHTLELIPGVDSTAVFAYVSNLSLQKLSTFIMSLRADSPLRLPPSLLKATIIELFTNARKIKVIKAPSTFIAAILSFLFQRFYSSFSSTNEQTGLTLFGDDTKAQIQLMRDSLAQLSAGSTSTSNIFSSGVTRMQSSSVLFRSSTLAVH</sequence>
<gene>
    <name evidence="1" type="ORF">PIIN_09827</name>
</gene>
<organism evidence="1 2">
    <name type="scientific">Serendipita indica (strain DSM 11827)</name>
    <name type="common">Root endophyte fungus</name>
    <name type="synonym">Piriformospora indica</name>
    <dbReference type="NCBI Taxonomy" id="1109443"/>
    <lineage>
        <taxon>Eukaryota</taxon>
        <taxon>Fungi</taxon>
        <taxon>Dikarya</taxon>
        <taxon>Basidiomycota</taxon>
        <taxon>Agaricomycotina</taxon>
        <taxon>Agaricomycetes</taxon>
        <taxon>Sebacinales</taxon>
        <taxon>Serendipitaceae</taxon>
        <taxon>Serendipita</taxon>
    </lineage>
</organism>
<protein>
    <submittedName>
        <fullName evidence="1">Uncharacterized protein</fullName>
    </submittedName>
</protein>
<keyword evidence="2" id="KW-1185">Reference proteome</keyword>
<dbReference type="AlphaFoldDB" id="G4TWZ6"/>
<reference evidence="1 2" key="1">
    <citation type="journal article" date="2011" name="PLoS Pathog.">
        <title>Endophytic Life Strategies Decoded by Genome and Transcriptome Analyses of the Mutualistic Root Symbiont Piriformospora indica.</title>
        <authorList>
            <person name="Zuccaro A."/>
            <person name="Lahrmann U."/>
            <person name="Guldener U."/>
            <person name="Langen G."/>
            <person name="Pfiffi S."/>
            <person name="Biedenkopf D."/>
            <person name="Wong P."/>
            <person name="Samans B."/>
            <person name="Grimm C."/>
            <person name="Basiewicz M."/>
            <person name="Murat C."/>
            <person name="Martin F."/>
            <person name="Kogel K.H."/>
        </authorList>
    </citation>
    <scope>NUCLEOTIDE SEQUENCE [LARGE SCALE GENOMIC DNA]</scope>
    <source>
        <strain evidence="1 2">DSM 11827</strain>
    </source>
</reference>
<name>G4TWZ6_SERID</name>
<evidence type="ECO:0000313" key="1">
    <source>
        <dbReference type="EMBL" id="CCA75839.1"/>
    </source>
</evidence>
<dbReference type="EMBL" id="CAFZ01000532">
    <property type="protein sequence ID" value="CCA75839.1"/>
    <property type="molecule type" value="Genomic_DNA"/>
</dbReference>
<comment type="caution">
    <text evidence="1">The sequence shown here is derived from an EMBL/GenBank/DDBJ whole genome shotgun (WGS) entry which is preliminary data.</text>
</comment>